<dbReference type="Pfam" id="PF19644">
    <property type="entry name" value="DUF6147"/>
    <property type="match status" value="1"/>
</dbReference>
<dbReference type="Proteomes" id="UP000250003">
    <property type="component" value="Chromosome"/>
</dbReference>
<accession>A0A2Z4U8I0</accession>
<dbReference type="InterPro" id="IPR046145">
    <property type="entry name" value="DUF6147"/>
</dbReference>
<name>A0A2Z4U8I0_9FIRM</name>
<protein>
    <submittedName>
        <fullName evidence="1">Uncharacterized protein</fullName>
    </submittedName>
</protein>
<dbReference type="EMBL" id="CP030280">
    <property type="protein sequence ID" value="AWY97139.1"/>
    <property type="molecule type" value="Genomic_DNA"/>
</dbReference>
<gene>
    <name evidence="1" type="ORF">DQQ01_02100</name>
</gene>
<evidence type="ECO:0000313" key="2">
    <source>
        <dbReference type="Proteomes" id="UP000250003"/>
    </source>
</evidence>
<dbReference type="OrthoDB" id="1957622at2"/>
<reference evidence="2" key="1">
    <citation type="submission" date="2018-06" db="EMBL/GenBank/DDBJ databases">
        <title>Description of Blautia argi sp. nov., a new anaerobic isolated from dog feces.</title>
        <authorList>
            <person name="Chang Y.-H."/>
            <person name="Paek J."/>
            <person name="Shin Y."/>
        </authorList>
    </citation>
    <scope>NUCLEOTIDE SEQUENCE [LARGE SCALE GENOMIC DNA]</scope>
    <source>
        <strain evidence="2">KCTC 15426</strain>
    </source>
</reference>
<organism evidence="1 2">
    <name type="scientific">Blautia argi</name>
    <dbReference type="NCBI Taxonomy" id="1912897"/>
    <lineage>
        <taxon>Bacteria</taxon>
        <taxon>Bacillati</taxon>
        <taxon>Bacillota</taxon>
        <taxon>Clostridia</taxon>
        <taxon>Lachnospirales</taxon>
        <taxon>Lachnospiraceae</taxon>
        <taxon>Blautia</taxon>
    </lineage>
</organism>
<dbReference type="KEGG" id="blau:DQQ01_02100"/>
<keyword evidence="2" id="KW-1185">Reference proteome</keyword>
<proteinExistence type="predicted"/>
<sequence length="159" mass="17347">MEGKMKRLKKYMLVLFCVIFATIGTTTGIKADSGMNSEELRKNSSTTTLENNAKGNILNQGTASISDNENGTVNVYGAVFGSVVCDKMILEITLQRYSNGSWINVKSFSDTAYNTSLLTKSYNVKVAKGYSYRVKAACVAQKNGVSESRVPITDGIWVD</sequence>
<evidence type="ECO:0000313" key="1">
    <source>
        <dbReference type="EMBL" id="AWY97139.1"/>
    </source>
</evidence>
<dbReference type="AlphaFoldDB" id="A0A2Z4U8I0"/>